<sequence length="184" mass="20492">MDHPTSSLVDEPEEHLIFRIFSFVLGVHVRYRGMVSFLIFHLPTQPDSLTCRTTASFAMEPVLSKPHGPLFHQHSPACGSGSHFSSYVYTPTIQGTVFHEVDVYEWTVICEACIAYSVRGNGKLTKKSNFCTTAHYVGSRSAVAPCITPHQLQVGFTTSLPCYHNSLLDRKEMTIPSPSHHILS</sequence>
<organism evidence="1 2">
    <name type="scientific">Decorospora gaudefroyi</name>
    <dbReference type="NCBI Taxonomy" id="184978"/>
    <lineage>
        <taxon>Eukaryota</taxon>
        <taxon>Fungi</taxon>
        <taxon>Dikarya</taxon>
        <taxon>Ascomycota</taxon>
        <taxon>Pezizomycotina</taxon>
        <taxon>Dothideomycetes</taxon>
        <taxon>Pleosporomycetidae</taxon>
        <taxon>Pleosporales</taxon>
        <taxon>Pleosporineae</taxon>
        <taxon>Pleosporaceae</taxon>
        <taxon>Decorospora</taxon>
    </lineage>
</organism>
<proteinExistence type="predicted"/>
<keyword evidence="2" id="KW-1185">Reference proteome</keyword>
<reference evidence="1" key="1">
    <citation type="submission" date="2020-01" db="EMBL/GenBank/DDBJ databases">
        <authorList>
            <consortium name="DOE Joint Genome Institute"/>
            <person name="Haridas S."/>
            <person name="Albert R."/>
            <person name="Binder M."/>
            <person name="Bloem J."/>
            <person name="Labutti K."/>
            <person name="Salamov A."/>
            <person name="Andreopoulos B."/>
            <person name="Baker S.E."/>
            <person name="Barry K."/>
            <person name="Bills G."/>
            <person name="Bluhm B.H."/>
            <person name="Cannon C."/>
            <person name="Castanera R."/>
            <person name="Culley D.E."/>
            <person name="Daum C."/>
            <person name="Ezra D."/>
            <person name="Gonzalez J.B."/>
            <person name="Henrissat B."/>
            <person name="Kuo A."/>
            <person name="Liang C."/>
            <person name="Lipzen A."/>
            <person name="Lutzoni F."/>
            <person name="Magnuson J."/>
            <person name="Mondo S."/>
            <person name="Nolan M."/>
            <person name="Ohm R."/>
            <person name="Pangilinan J."/>
            <person name="Park H.-J."/>
            <person name="Ramirez L."/>
            <person name="Alfaro M."/>
            <person name="Sun H."/>
            <person name="Tritt A."/>
            <person name="Yoshinaga Y."/>
            <person name="Zwiers L.-H."/>
            <person name="Turgeon B.G."/>
            <person name="Goodwin S.B."/>
            <person name="Spatafora J.W."/>
            <person name="Crous P.W."/>
            <person name="Grigoriev I.V."/>
        </authorList>
    </citation>
    <scope>NUCLEOTIDE SEQUENCE</scope>
    <source>
        <strain evidence="1">P77</strain>
    </source>
</reference>
<protein>
    <submittedName>
        <fullName evidence="1">Uncharacterized protein</fullName>
    </submittedName>
</protein>
<dbReference type="EMBL" id="ML975254">
    <property type="protein sequence ID" value="KAF1838171.1"/>
    <property type="molecule type" value="Genomic_DNA"/>
</dbReference>
<gene>
    <name evidence="1" type="ORF">BDW02DRAFT_31838</name>
</gene>
<evidence type="ECO:0000313" key="1">
    <source>
        <dbReference type="EMBL" id="KAF1838171.1"/>
    </source>
</evidence>
<accession>A0A6A5KSD8</accession>
<dbReference type="AlphaFoldDB" id="A0A6A5KSD8"/>
<evidence type="ECO:0000313" key="2">
    <source>
        <dbReference type="Proteomes" id="UP000800040"/>
    </source>
</evidence>
<name>A0A6A5KSD8_9PLEO</name>
<dbReference type="Proteomes" id="UP000800040">
    <property type="component" value="Unassembled WGS sequence"/>
</dbReference>